<dbReference type="Proteomes" id="UP000546464">
    <property type="component" value="Unassembled WGS sequence"/>
</dbReference>
<feature type="transmembrane region" description="Helical" evidence="7">
    <location>
        <begin position="106"/>
        <end position="126"/>
    </location>
</feature>
<evidence type="ECO:0000256" key="5">
    <source>
        <dbReference type="ARBA" id="ARBA00022989"/>
    </source>
</evidence>
<sequence length="305" mass="33897">MTRHEKRNLRVGLIFISPWLAGFILMSLYPLISSGYYSLTDYSVLSKPVYTGLDNYRELMRDELFWQSLWNTFYFAALSIPINLVSAILLAVLLNFDLPGKKIFRTVYFLPSLVPMVCLGVLWQWMLNGQMGLINQMLSPLCDAINAVLGTSVNPPNWLADPAYAKLGLVLASMWGVGNAVVIFLAGLQDVPRALYEAAEIDGCGFWRKTVHVTLPIISPVIYFNGIMGLIGSFQVFAVPYVMTNGGEGPGRSLLFAATYVFNKGFQAWSMGYACAIALILFVIILVLTLLASYVAERHIYYAGK</sequence>
<name>A0A842HGM9_9BACT</name>
<keyword evidence="6 7" id="KW-0472">Membrane</keyword>
<feature type="transmembrane region" description="Helical" evidence="7">
    <location>
        <begin position="163"/>
        <end position="186"/>
    </location>
</feature>
<feature type="transmembrane region" description="Helical" evidence="7">
    <location>
        <begin position="73"/>
        <end position="94"/>
    </location>
</feature>
<dbReference type="InterPro" id="IPR035906">
    <property type="entry name" value="MetI-like_sf"/>
</dbReference>
<feature type="domain" description="ABC transmembrane type-1" evidence="8">
    <location>
        <begin position="69"/>
        <end position="292"/>
    </location>
</feature>
<dbReference type="PROSITE" id="PS50928">
    <property type="entry name" value="ABC_TM1"/>
    <property type="match status" value="1"/>
</dbReference>
<dbReference type="EMBL" id="JACHVB010000035">
    <property type="protein sequence ID" value="MBC2595168.1"/>
    <property type="molecule type" value="Genomic_DNA"/>
</dbReference>
<feature type="transmembrane region" description="Helical" evidence="7">
    <location>
        <begin position="12"/>
        <end position="32"/>
    </location>
</feature>
<reference evidence="9 10" key="1">
    <citation type="submission" date="2020-07" db="EMBL/GenBank/DDBJ databases">
        <authorList>
            <person name="Feng X."/>
        </authorList>
    </citation>
    <scope>NUCLEOTIDE SEQUENCE [LARGE SCALE GENOMIC DNA]</scope>
    <source>
        <strain evidence="9 10">JCM31066</strain>
    </source>
</reference>
<feature type="transmembrane region" description="Helical" evidence="7">
    <location>
        <begin position="222"/>
        <end position="243"/>
    </location>
</feature>
<dbReference type="GO" id="GO:0055085">
    <property type="term" value="P:transmembrane transport"/>
    <property type="evidence" value="ECO:0007669"/>
    <property type="project" value="InterPro"/>
</dbReference>
<evidence type="ECO:0000313" key="10">
    <source>
        <dbReference type="Proteomes" id="UP000546464"/>
    </source>
</evidence>
<protein>
    <submittedName>
        <fullName evidence="9">Sugar ABC transporter permease</fullName>
    </submittedName>
</protein>
<dbReference type="PANTHER" id="PTHR30193">
    <property type="entry name" value="ABC TRANSPORTER PERMEASE PROTEIN"/>
    <property type="match status" value="1"/>
</dbReference>
<dbReference type="SUPFAM" id="SSF161098">
    <property type="entry name" value="MetI-like"/>
    <property type="match status" value="1"/>
</dbReference>
<evidence type="ECO:0000256" key="4">
    <source>
        <dbReference type="ARBA" id="ARBA00022692"/>
    </source>
</evidence>
<dbReference type="CDD" id="cd06261">
    <property type="entry name" value="TM_PBP2"/>
    <property type="match status" value="1"/>
</dbReference>
<dbReference type="RefSeq" id="WP_185676130.1">
    <property type="nucleotide sequence ID" value="NZ_JACHVB010000035.1"/>
</dbReference>
<gene>
    <name evidence="9" type="ORF">H5P28_12945</name>
</gene>
<dbReference type="InterPro" id="IPR000515">
    <property type="entry name" value="MetI-like"/>
</dbReference>
<comment type="caution">
    <text evidence="9">The sequence shown here is derived from an EMBL/GenBank/DDBJ whole genome shotgun (WGS) entry which is preliminary data.</text>
</comment>
<comment type="subcellular location">
    <subcellularLocation>
        <location evidence="1 7">Cell membrane</location>
        <topology evidence="1 7">Multi-pass membrane protein</topology>
    </subcellularLocation>
</comment>
<evidence type="ECO:0000256" key="2">
    <source>
        <dbReference type="ARBA" id="ARBA00022448"/>
    </source>
</evidence>
<dbReference type="Gene3D" id="1.10.3720.10">
    <property type="entry name" value="MetI-like"/>
    <property type="match status" value="1"/>
</dbReference>
<evidence type="ECO:0000256" key="3">
    <source>
        <dbReference type="ARBA" id="ARBA00022475"/>
    </source>
</evidence>
<evidence type="ECO:0000256" key="7">
    <source>
        <dbReference type="RuleBase" id="RU363032"/>
    </source>
</evidence>
<evidence type="ECO:0000313" key="9">
    <source>
        <dbReference type="EMBL" id="MBC2595168.1"/>
    </source>
</evidence>
<evidence type="ECO:0000256" key="6">
    <source>
        <dbReference type="ARBA" id="ARBA00023136"/>
    </source>
</evidence>
<comment type="similarity">
    <text evidence="7">Belongs to the binding-protein-dependent transport system permease family.</text>
</comment>
<evidence type="ECO:0000256" key="1">
    <source>
        <dbReference type="ARBA" id="ARBA00004651"/>
    </source>
</evidence>
<dbReference type="AlphaFoldDB" id="A0A842HGM9"/>
<dbReference type="PANTHER" id="PTHR30193:SF37">
    <property type="entry name" value="INNER MEMBRANE ABC TRANSPORTER PERMEASE PROTEIN YCJO"/>
    <property type="match status" value="1"/>
</dbReference>
<feature type="transmembrane region" description="Helical" evidence="7">
    <location>
        <begin position="271"/>
        <end position="296"/>
    </location>
</feature>
<keyword evidence="3" id="KW-1003">Cell membrane</keyword>
<dbReference type="InterPro" id="IPR051393">
    <property type="entry name" value="ABC_transporter_permease"/>
</dbReference>
<organism evidence="9 10">
    <name type="scientific">Ruficoccus amylovorans</name>
    <dbReference type="NCBI Taxonomy" id="1804625"/>
    <lineage>
        <taxon>Bacteria</taxon>
        <taxon>Pseudomonadati</taxon>
        <taxon>Verrucomicrobiota</taxon>
        <taxon>Opitutia</taxon>
        <taxon>Puniceicoccales</taxon>
        <taxon>Cerasicoccaceae</taxon>
        <taxon>Ruficoccus</taxon>
    </lineage>
</organism>
<proteinExistence type="inferred from homology"/>
<keyword evidence="10" id="KW-1185">Reference proteome</keyword>
<keyword evidence="2 7" id="KW-0813">Transport</keyword>
<accession>A0A842HGM9</accession>
<keyword evidence="4 7" id="KW-0812">Transmembrane</keyword>
<dbReference type="Pfam" id="PF00528">
    <property type="entry name" value="BPD_transp_1"/>
    <property type="match status" value="1"/>
</dbReference>
<dbReference type="GO" id="GO:0005886">
    <property type="term" value="C:plasma membrane"/>
    <property type="evidence" value="ECO:0007669"/>
    <property type="project" value="UniProtKB-SubCell"/>
</dbReference>
<keyword evidence="5 7" id="KW-1133">Transmembrane helix</keyword>
<evidence type="ECO:0000259" key="8">
    <source>
        <dbReference type="PROSITE" id="PS50928"/>
    </source>
</evidence>